<dbReference type="Gene3D" id="2.60.300.12">
    <property type="entry name" value="HesB-like domain"/>
    <property type="match status" value="1"/>
</dbReference>
<name>A0A1M6STG8_9GAMM</name>
<keyword evidence="2 5" id="KW-0479">Metal-binding</keyword>
<dbReference type="Proteomes" id="UP000184497">
    <property type="component" value="Unassembled WGS sequence"/>
</dbReference>
<feature type="domain" description="NIF system FeS cluster assembly NifU C-terminal" evidence="6">
    <location>
        <begin position="174"/>
        <end position="240"/>
    </location>
</feature>
<comment type="similarity">
    <text evidence="5">Belongs to the NfuA family.</text>
</comment>
<dbReference type="GO" id="GO:0051539">
    <property type="term" value="F:4 iron, 4 sulfur cluster binding"/>
    <property type="evidence" value="ECO:0007669"/>
    <property type="project" value="UniProtKB-UniRule"/>
</dbReference>
<keyword evidence="1 5" id="KW-0004">4Fe-4S</keyword>
<dbReference type="InterPro" id="IPR035903">
    <property type="entry name" value="HesB-like_dom_sf"/>
</dbReference>
<evidence type="ECO:0000256" key="5">
    <source>
        <dbReference type="HAMAP-Rule" id="MF_01637"/>
    </source>
</evidence>
<evidence type="ECO:0000256" key="2">
    <source>
        <dbReference type="ARBA" id="ARBA00022723"/>
    </source>
</evidence>
<organism evidence="8 9">
    <name type="scientific">Marinobacter antarcticus</name>
    <dbReference type="NCBI Taxonomy" id="564117"/>
    <lineage>
        <taxon>Bacteria</taxon>
        <taxon>Pseudomonadati</taxon>
        <taxon>Pseudomonadota</taxon>
        <taxon>Gammaproteobacteria</taxon>
        <taxon>Pseudomonadales</taxon>
        <taxon>Marinobacteraceae</taxon>
        <taxon>Marinobacter</taxon>
    </lineage>
</organism>
<dbReference type="PANTHER" id="PTHR11178">
    <property type="entry name" value="IRON-SULFUR CLUSTER SCAFFOLD PROTEIN NFU-RELATED"/>
    <property type="match status" value="1"/>
</dbReference>
<evidence type="ECO:0000313" key="9">
    <source>
        <dbReference type="Proteomes" id="UP000184497"/>
    </source>
</evidence>
<dbReference type="NCBIfam" id="TIGR03341">
    <property type="entry name" value="YhgI_GntY"/>
    <property type="match status" value="1"/>
</dbReference>
<dbReference type="GO" id="GO:0005506">
    <property type="term" value="F:iron ion binding"/>
    <property type="evidence" value="ECO:0007669"/>
    <property type="project" value="InterPro"/>
</dbReference>
<accession>A0A1M6STG8</accession>
<dbReference type="HAMAP" id="MF_01637">
    <property type="entry name" value="Fe_S_biogen_NfuA"/>
    <property type="match status" value="1"/>
</dbReference>
<comment type="cofactor">
    <cofactor evidence="5">
        <name>[4Fe-4S] cluster</name>
        <dbReference type="ChEBI" id="CHEBI:49883"/>
    </cofactor>
    <text evidence="5">Binds 1 [4Fe-4S] cluster per subunit. The cluster is presumably bound at the interface of two monomers.</text>
</comment>
<evidence type="ECO:0000259" key="6">
    <source>
        <dbReference type="Pfam" id="PF01106"/>
    </source>
</evidence>
<dbReference type="InterPro" id="IPR034904">
    <property type="entry name" value="FSCA_dom_sf"/>
</dbReference>
<dbReference type="STRING" id="564117.SAMN05216369_2241"/>
<dbReference type="InterPro" id="IPR017726">
    <property type="entry name" value="Fe/S_biogenesis_protein_NfuA"/>
</dbReference>
<evidence type="ECO:0000256" key="3">
    <source>
        <dbReference type="ARBA" id="ARBA00023004"/>
    </source>
</evidence>
<dbReference type="Pfam" id="PF01106">
    <property type="entry name" value="NifU"/>
    <property type="match status" value="1"/>
</dbReference>
<dbReference type="PANTHER" id="PTHR11178:SF51">
    <property type="entry name" value="FE_S BIOGENESIS PROTEIN NFUA"/>
    <property type="match status" value="1"/>
</dbReference>
<dbReference type="GO" id="GO:0051604">
    <property type="term" value="P:protein maturation"/>
    <property type="evidence" value="ECO:0007669"/>
    <property type="project" value="UniProtKB-UniRule"/>
</dbReference>
<proteinExistence type="inferred from homology"/>
<evidence type="ECO:0000256" key="4">
    <source>
        <dbReference type="ARBA" id="ARBA00023014"/>
    </source>
</evidence>
<protein>
    <recommendedName>
        <fullName evidence="5">Fe/S biogenesis protein NfuA</fullName>
    </recommendedName>
</protein>
<dbReference type="InterPro" id="IPR001075">
    <property type="entry name" value="NIF_FeS_clus_asmbl_NifU_C"/>
</dbReference>
<keyword evidence="3 5" id="KW-0408">Iron</keyword>
<gene>
    <name evidence="5" type="primary">nfuA</name>
    <name evidence="8" type="ORF">SAMN05216369_2241</name>
</gene>
<feature type="binding site" evidence="5">
    <location>
        <position position="215"/>
    </location>
    <ligand>
        <name>[4Fe-4S] cluster</name>
        <dbReference type="ChEBI" id="CHEBI:49883"/>
    </ligand>
</feature>
<reference evidence="9" key="1">
    <citation type="submission" date="2016-11" db="EMBL/GenBank/DDBJ databases">
        <authorList>
            <person name="Varghese N."/>
            <person name="Submissions S."/>
        </authorList>
    </citation>
    <scope>NUCLEOTIDE SEQUENCE [LARGE SCALE GENOMIC DNA]</scope>
    <source>
        <strain evidence="9">CGMCC 1.10835</strain>
    </source>
</reference>
<feature type="binding site" evidence="5">
    <location>
        <position position="212"/>
    </location>
    <ligand>
        <name>[4Fe-4S] cluster</name>
        <dbReference type="ChEBI" id="CHEBI:49883"/>
    </ligand>
</feature>
<dbReference type="InterPro" id="IPR000361">
    <property type="entry name" value="ATAP_core_dom"/>
</dbReference>
<comment type="subunit">
    <text evidence="5">Homodimer.</text>
</comment>
<dbReference type="Pfam" id="PF01521">
    <property type="entry name" value="Fe-S_biosyn"/>
    <property type="match status" value="1"/>
</dbReference>
<evidence type="ECO:0000313" key="8">
    <source>
        <dbReference type="EMBL" id="SHK47985.1"/>
    </source>
</evidence>
<dbReference type="Gene3D" id="3.30.300.130">
    <property type="entry name" value="Fe-S cluster assembly (FSCA)"/>
    <property type="match status" value="1"/>
</dbReference>
<sequence>MQVPVAVPSVVIVYLRQVLGAGQVVRESHYPPKDQLVYLVFHVAANSLKMSLNLSTGLKNMALVTVTDPARDYLAQLIEKQDVEGMGVRIFVTQPGTKNAETCLAYCPPNEIVPTDEQVDLKKFTLFLDHNSIPFLEEAYVDYSKDQMGGQLTIKAPNAKTPQIDDDAPLPDRVNYILASEINPNLAAHGGEVSLVEIVEGSVAVLRFGGGCQGCSAVSLTLKQGVESTLKERVPEITAVRDVTDHTQTENAYYQ</sequence>
<feature type="domain" description="Core" evidence="7">
    <location>
        <begin position="64"/>
        <end position="160"/>
    </location>
</feature>
<dbReference type="GO" id="GO:0016226">
    <property type="term" value="P:iron-sulfur cluster assembly"/>
    <property type="evidence" value="ECO:0007669"/>
    <property type="project" value="UniProtKB-UniRule"/>
</dbReference>
<dbReference type="EMBL" id="FRAQ01000001">
    <property type="protein sequence ID" value="SHK47985.1"/>
    <property type="molecule type" value="Genomic_DNA"/>
</dbReference>
<keyword evidence="9" id="KW-1185">Reference proteome</keyword>
<keyword evidence="4 5" id="KW-0411">Iron-sulfur</keyword>
<comment type="function">
    <text evidence="5">Involved in iron-sulfur cluster biogenesis. Binds a 4Fe-4S cluster, can transfer this cluster to apoproteins, and thereby intervenes in the maturation of Fe/S proteins. Could also act as a scaffold/chaperone for damaged Fe/S proteins.</text>
</comment>
<evidence type="ECO:0000256" key="1">
    <source>
        <dbReference type="ARBA" id="ARBA00022485"/>
    </source>
</evidence>
<dbReference type="AlphaFoldDB" id="A0A1M6STG8"/>
<dbReference type="SUPFAM" id="SSF89360">
    <property type="entry name" value="HesB-like domain"/>
    <property type="match status" value="1"/>
</dbReference>
<dbReference type="SUPFAM" id="SSF117916">
    <property type="entry name" value="Fe-S cluster assembly (FSCA) domain-like"/>
    <property type="match status" value="1"/>
</dbReference>
<evidence type="ECO:0000259" key="7">
    <source>
        <dbReference type="Pfam" id="PF01521"/>
    </source>
</evidence>